<dbReference type="InterPro" id="IPR004360">
    <property type="entry name" value="Glyas_Fos-R_dOase_dom"/>
</dbReference>
<dbReference type="PANTHER" id="PTHR21366">
    <property type="entry name" value="GLYOXALASE FAMILY PROTEIN"/>
    <property type="match status" value="1"/>
</dbReference>
<dbReference type="RefSeq" id="WP_012631492.1">
    <property type="nucleotide sequence ID" value="NC_011891.1"/>
</dbReference>
<dbReference type="Proteomes" id="UP000007089">
    <property type="component" value="Chromosome"/>
</dbReference>
<name>B8J7Q6_ANAD2</name>
<dbReference type="InterPro" id="IPR037523">
    <property type="entry name" value="VOC_core"/>
</dbReference>
<keyword evidence="3" id="KW-1185">Reference proteome</keyword>
<proteinExistence type="predicted"/>
<protein>
    <submittedName>
        <fullName evidence="2">Glyoxalase/bleomycin resistance protein/dioxygenase</fullName>
    </submittedName>
</protein>
<dbReference type="Pfam" id="PF00903">
    <property type="entry name" value="Glyoxalase"/>
    <property type="match status" value="1"/>
</dbReference>
<dbReference type="SUPFAM" id="SSF54593">
    <property type="entry name" value="Glyoxalase/Bleomycin resistance protein/Dihydroxybiphenyl dioxygenase"/>
    <property type="match status" value="1"/>
</dbReference>
<sequence>MTALQSIRQLDYTVLFARDPERMRRFYAEVMGFPIARELGPGWVEFRVGSNLLVLTQRGGLFHDPPTPEGALSVQLAFRVAPSAVDACAEELRRLEVPIVSPPTDQPWGHRTLFFRDPDGNVLEIYADL</sequence>
<evidence type="ECO:0000313" key="2">
    <source>
        <dbReference type="EMBL" id="ACL63398.1"/>
    </source>
</evidence>
<dbReference type="GO" id="GO:0051213">
    <property type="term" value="F:dioxygenase activity"/>
    <property type="evidence" value="ECO:0007669"/>
    <property type="project" value="UniProtKB-KW"/>
</dbReference>
<dbReference type="AlphaFoldDB" id="B8J7Q6"/>
<evidence type="ECO:0000259" key="1">
    <source>
        <dbReference type="PROSITE" id="PS51819"/>
    </source>
</evidence>
<evidence type="ECO:0000313" key="3">
    <source>
        <dbReference type="Proteomes" id="UP000007089"/>
    </source>
</evidence>
<dbReference type="InterPro" id="IPR050383">
    <property type="entry name" value="GlyoxalaseI/FosfomycinResist"/>
</dbReference>
<dbReference type="EMBL" id="CP001359">
    <property type="protein sequence ID" value="ACL63398.1"/>
    <property type="molecule type" value="Genomic_DNA"/>
</dbReference>
<accession>B8J7Q6</accession>
<feature type="domain" description="VOC" evidence="1">
    <location>
        <begin position="9"/>
        <end position="128"/>
    </location>
</feature>
<gene>
    <name evidence="2" type="ordered locus">A2cp1_0037</name>
</gene>
<dbReference type="PANTHER" id="PTHR21366:SF22">
    <property type="entry name" value="VOC DOMAIN-CONTAINING PROTEIN"/>
    <property type="match status" value="1"/>
</dbReference>
<dbReference type="HOGENOM" id="CLU_046006_18_4_7"/>
<dbReference type="KEGG" id="acp:A2cp1_0037"/>
<dbReference type="InterPro" id="IPR029068">
    <property type="entry name" value="Glyas_Bleomycin-R_OHBP_Dase"/>
</dbReference>
<reference evidence="2" key="1">
    <citation type="submission" date="2009-01" db="EMBL/GenBank/DDBJ databases">
        <title>Complete sequence of Anaeromyxobacter dehalogenans 2CP-1.</title>
        <authorList>
            <consortium name="US DOE Joint Genome Institute"/>
            <person name="Lucas S."/>
            <person name="Copeland A."/>
            <person name="Lapidus A."/>
            <person name="Glavina del Rio T."/>
            <person name="Dalin E."/>
            <person name="Tice H."/>
            <person name="Bruce D."/>
            <person name="Goodwin L."/>
            <person name="Pitluck S."/>
            <person name="Saunders E."/>
            <person name="Brettin T."/>
            <person name="Detter J.C."/>
            <person name="Han C."/>
            <person name="Larimer F."/>
            <person name="Land M."/>
            <person name="Hauser L."/>
            <person name="Kyrpides N."/>
            <person name="Ovchinnikova G."/>
            <person name="Beliaev A.S."/>
            <person name="Richardson P."/>
        </authorList>
    </citation>
    <scope>NUCLEOTIDE SEQUENCE</scope>
    <source>
        <strain evidence="2">2CP-1</strain>
    </source>
</reference>
<dbReference type="Gene3D" id="3.10.180.10">
    <property type="entry name" value="2,3-Dihydroxybiphenyl 1,2-Dioxygenase, domain 1"/>
    <property type="match status" value="1"/>
</dbReference>
<organism evidence="2 3">
    <name type="scientific">Anaeromyxobacter dehalogenans (strain ATCC BAA-258 / DSM 21875 / 2CP-1)</name>
    <dbReference type="NCBI Taxonomy" id="455488"/>
    <lineage>
        <taxon>Bacteria</taxon>
        <taxon>Pseudomonadati</taxon>
        <taxon>Myxococcota</taxon>
        <taxon>Myxococcia</taxon>
        <taxon>Myxococcales</taxon>
        <taxon>Cystobacterineae</taxon>
        <taxon>Anaeromyxobacteraceae</taxon>
        <taxon>Anaeromyxobacter</taxon>
    </lineage>
</organism>
<dbReference type="PROSITE" id="PS51819">
    <property type="entry name" value="VOC"/>
    <property type="match status" value="1"/>
</dbReference>